<accession>A0A7C4KK24</accession>
<proteinExistence type="predicted"/>
<dbReference type="InterPro" id="IPR014718">
    <property type="entry name" value="GH-type_carb-bd"/>
</dbReference>
<evidence type="ECO:0000313" key="1">
    <source>
        <dbReference type="EMBL" id="HGS23193.1"/>
    </source>
</evidence>
<dbReference type="AlphaFoldDB" id="A0A7C4KK24"/>
<protein>
    <submittedName>
        <fullName evidence="1">DUF4432 family protein</fullName>
    </submittedName>
</protein>
<sequence length="59" mass="6431">MMGMGAYVVGIEPVNCNGLGGRAATREKRALPLLQPGESRTYQIDFEVMRTGETMEARA</sequence>
<gene>
    <name evidence="1" type="ORF">ENT37_15170</name>
</gene>
<reference evidence="1" key="1">
    <citation type="journal article" date="2020" name="mSystems">
        <title>Genome- and Community-Level Interaction Insights into Carbon Utilization and Element Cycling Functions of Hydrothermarchaeota in Hydrothermal Sediment.</title>
        <authorList>
            <person name="Zhou Z."/>
            <person name="Liu Y."/>
            <person name="Xu W."/>
            <person name="Pan J."/>
            <person name="Luo Z.H."/>
            <person name="Li M."/>
        </authorList>
    </citation>
    <scope>NUCLEOTIDE SEQUENCE [LARGE SCALE GENOMIC DNA]</scope>
    <source>
        <strain evidence="1">SpSt-573</strain>
    </source>
</reference>
<dbReference type="EMBL" id="DSYK01000766">
    <property type="protein sequence ID" value="HGS23193.1"/>
    <property type="molecule type" value="Genomic_DNA"/>
</dbReference>
<organism evidence="1">
    <name type="scientific">Anaerolinea thermolimosa</name>
    <dbReference type="NCBI Taxonomy" id="229919"/>
    <lineage>
        <taxon>Bacteria</taxon>
        <taxon>Bacillati</taxon>
        <taxon>Chloroflexota</taxon>
        <taxon>Anaerolineae</taxon>
        <taxon>Anaerolineales</taxon>
        <taxon>Anaerolineaceae</taxon>
        <taxon>Anaerolinea</taxon>
    </lineage>
</organism>
<dbReference type="GO" id="GO:0030246">
    <property type="term" value="F:carbohydrate binding"/>
    <property type="evidence" value="ECO:0007669"/>
    <property type="project" value="InterPro"/>
</dbReference>
<dbReference type="Gene3D" id="2.70.98.10">
    <property type="match status" value="1"/>
</dbReference>
<name>A0A7C4KK24_9CHLR</name>
<comment type="caution">
    <text evidence="1">The sequence shown here is derived from an EMBL/GenBank/DDBJ whole genome shotgun (WGS) entry which is preliminary data.</text>
</comment>